<dbReference type="AlphaFoldDB" id="A0A7I8V9C7"/>
<evidence type="ECO:0000313" key="1">
    <source>
        <dbReference type="EMBL" id="CAD5111817.1"/>
    </source>
</evidence>
<dbReference type="PANTHER" id="PTHR39369">
    <property type="entry name" value="LIN-24 (TWENTY-FOUR) LIKE"/>
    <property type="match status" value="1"/>
</dbReference>
<dbReference type="SUPFAM" id="SSF56973">
    <property type="entry name" value="Aerolisin/ETX pore-forming domain"/>
    <property type="match status" value="1"/>
</dbReference>
<dbReference type="PANTHER" id="PTHR39369:SF6">
    <property type="entry name" value="LIN-24 (TWENTY-FOUR) LIKE"/>
    <property type="match status" value="1"/>
</dbReference>
<dbReference type="OrthoDB" id="9977517at2759"/>
<evidence type="ECO:0000313" key="2">
    <source>
        <dbReference type="Proteomes" id="UP000549394"/>
    </source>
</evidence>
<protein>
    <submittedName>
        <fullName evidence="1">DgyrCDS1087</fullName>
    </submittedName>
</protein>
<comment type="caution">
    <text evidence="1">The sequence shown here is derived from an EMBL/GenBank/DDBJ whole genome shotgun (WGS) entry which is preliminary data.</text>
</comment>
<dbReference type="Proteomes" id="UP000549394">
    <property type="component" value="Unassembled WGS sequence"/>
</dbReference>
<proteinExistence type="predicted"/>
<name>A0A7I8V9C7_9ANNE</name>
<gene>
    <name evidence="1" type="ORF">DGYR_LOCUS1048</name>
</gene>
<keyword evidence="2" id="KW-1185">Reference proteome</keyword>
<organism evidence="1 2">
    <name type="scientific">Dimorphilus gyrociliatus</name>
    <dbReference type="NCBI Taxonomy" id="2664684"/>
    <lineage>
        <taxon>Eukaryota</taxon>
        <taxon>Metazoa</taxon>
        <taxon>Spiralia</taxon>
        <taxon>Lophotrochozoa</taxon>
        <taxon>Annelida</taxon>
        <taxon>Polychaeta</taxon>
        <taxon>Polychaeta incertae sedis</taxon>
        <taxon>Dinophilidae</taxon>
        <taxon>Dimorphilus</taxon>
    </lineage>
</organism>
<accession>A0A7I8V9C7</accession>
<reference evidence="1 2" key="1">
    <citation type="submission" date="2020-08" db="EMBL/GenBank/DDBJ databases">
        <authorList>
            <person name="Hejnol A."/>
        </authorList>
    </citation>
    <scope>NUCLEOTIDE SEQUENCE [LARGE SCALE GENOMIC DNA]</scope>
</reference>
<dbReference type="EMBL" id="CAJFCJ010000002">
    <property type="protein sequence ID" value="CAD5111817.1"/>
    <property type="molecule type" value="Genomic_DNA"/>
</dbReference>
<sequence length="275" mass="31857">MKPHEKEKKFKPLTARILDIDDLIRSYVKKYDFSPEHRKLANLEVKKEDVSFKYFRLVHDKICYPDKDDITQKSGFKVLPDKVTLCTASFKNDTGSPQIFHFNAERKTKSITKVSTDEMYKFEMHSELKFPILPGMGMEANVGMRGEWNLTENYEETVEEEFTWSVNSDVKVPENTETIASLEIVENQFEGQWKLKTYFKGRISIAVKNKNKPDEVVTTITFPVAHFVQLGGKYFQEDDKGIYFTSTGWCKSRFATDQQVNLKQSKLPATSAVQM</sequence>
<dbReference type="Gene3D" id="2.170.15.10">
    <property type="entry name" value="Proaerolysin, chain A, domain 3"/>
    <property type="match status" value="1"/>
</dbReference>